<protein>
    <submittedName>
        <fullName evidence="1">Uncharacterized protein</fullName>
    </submittedName>
</protein>
<name>A0AAD2JU41_9AGAR</name>
<gene>
    <name evidence="1" type="ORF">MYCIT1_LOCUS208</name>
</gene>
<evidence type="ECO:0000313" key="1">
    <source>
        <dbReference type="EMBL" id="CAK5261911.1"/>
    </source>
</evidence>
<proteinExistence type="predicted"/>
<sequence length="70" mass="8040">MIRAPRTFEQRKRDPGKSVRVRQPWVLSTQCSVPMSDCQGTRSPDLRCPHRHCDEPTGLRPVPLILLVFS</sequence>
<accession>A0AAD2JU41</accession>
<organism evidence="1 2">
    <name type="scientific">Mycena citricolor</name>
    <dbReference type="NCBI Taxonomy" id="2018698"/>
    <lineage>
        <taxon>Eukaryota</taxon>
        <taxon>Fungi</taxon>
        <taxon>Dikarya</taxon>
        <taxon>Basidiomycota</taxon>
        <taxon>Agaricomycotina</taxon>
        <taxon>Agaricomycetes</taxon>
        <taxon>Agaricomycetidae</taxon>
        <taxon>Agaricales</taxon>
        <taxon>Marasmiineae</taxon>
        <taxon>Mycenaceae</taxon>
        <taxon>Mycena</taxon>
    </lineage>
</organism>
<dbReference type="AlphaFoldDB" id="A0AAD2JU41"/>
<dbReference type="EMBL" id="CAVNYO010000002">
    <property type="protein sequence ID" value="CAK5261911.1"/>
    <property type="molecule type" value="Genomic_DNA"/>
</dbReference>
<dbReference type="Proteomes" id="UP001295794">
    <property type="component" value="Unassembled WGS sequence"/>
</dbReference>
<evidence type="ECO:0000313" key="2">
    <source>
        <dbReference type="Proteomes" id="UP001295794"/>
    </source>
</evidence>
<comment type="caution">
    <text evidence="1">The sequence shown here is derived from an EMBL/GenBank/DDBJ whole genome shotgun (WGS) entry which is preliminary data.</text>
</comment>
<reference evidence="1" key="1">
    <citation type="submission" date="2023-11" db="EMBL/GenBank/DDBJ databases">
        <authorList>
            <person name="De Vega J J."/>
            <person name="De Vega J J."/>
        </authorList>
    </citation>
    <scope>NUCLEOTIDE SEQUENCE</scope>
</reference>
<keyword evidence="2" id="KW-1185">Reference proteome</keyword>